<keyword evidence="2" id="KW-1185">Reference proteome</keyword>
<proteinExistence type="predicted"/>
<feature type="non-terminal residue" evidence="1">
    <location>
        <position position="1"/>
    </location>
</feature>
<accession>A0A9N7R2K5</accession>
<dbReference type="EMBL" id="CACSLK010002637">
    <property type="protein sequence ID" value="CAA0808258.1"/>
    <property type="molecule type" value="Genomic_DNA"/>
</dbReference>
<sequence length="57" mass="6630">MTVHVFLKNYCLKNFSETQKRALIPIVTPRLIVKSECENFAKLFKNKAFYFAKTDSG</sequence>
<protein>
    <submittedName>
        <fullName evidence="1">Uncharacterized protein</fullName>
    </submittedName>
</protein>
<organism evidence="1 2">
    <name type="scientific">Striga hermonthica</name>
    <name type="common">Purple witchweed</name>
    <name type="synonym">Buchnera hermonthica</name>
    <dbReference type="NCBI Taxonomy" id="68872"/>
    <lineage>
        <taxon>Eukaryota</taxon>
        <taxon>Viridiplantae</taxon>
        <taxon>Streptophyta</taxon>
        <taxon>Embryophyta</taxon>
        <taxon>Tracheophyta</taxon>
        <taxon>Spermatophyta</taxon>
        <taxon>Magnoliopsida</taxon>
        <taxon>eudicotyledons</taxon>
        <taxon>Gunneridae</taxon>
        <taxon>Pentapetalae</taxon>
        <taxon>asterids</taxon>
        <taxon>lamiids</taxon>
        <taxon>Lamiales</taxon>
        <taxon>Orobanchaceae</taxon>
        <taxon>Buchnereae</taxon>
        <taxon>Striga</taxon>
    </lineage>
</organism>
<reference evidence="1" key="1">
    <citation type="submission" date="2019-12" db="EMBL/GenBank/DDBJ databases">
        <authorList>
            <person name="Scholes J."/>
        </authorList>
    </citation>
    <scope>NUCLEOTIDE SEQUENCE</scope>
</reference>
<gene>
    <name evidence="1" type="ORF">SHERM_10604</name>
</gene>
<name>A0A9N7R2K5_STRHE</name>
<dbReference type="AlphaFoldDB" id="A0A9N7R2K5"/>
<comment type="caution">
    <text evidence="1">The sequence shown here is derived from an EMBL/GenBank/DDBJ whole genome shotgun (WGS) entry which is preliminary data.</text>
</comment>
<evidence type="ECO:0000313" key="1">
    <source>
        <dbReference type="EMBL" id="CAA0808258.1"/>
    </source>
</evidence>
<dbReference type="Proteomes" id="UP001153555">
    <property type="component" value="Unassembled WGS sequence"/>
</dbReference>
<evidence type="ECO:0000313" key="2">
    <source>
        <dbReference type="Proteomes" id="UP001153555"/>
    </source>
</evidence>
<feature type="non-terminal residue" evidence="1">
    <location>
        <position position="57"/>
    </location>
</feature>